<evidence type="ECO:0000313" key="4">
    <source>
        <dbReference type="Proteomes" id="UP000503462"/>
    </source>
</evidence>
<protein>
    <recommendedName>
        <fullName evidence="2">C2H2-type domain-containing protein</fullName>
    </recommendedName>
</protein>
<feature type="domain" description="C2H2-type" evidence="2">
    <location>
        <begin position="262"/>
        <end position="287"/>
    </location>
</feature>
<name>A0A6H0XTU7_9PEZI</name>
<dbReference type="PANTHER" id="PTHR46179:SF19">
    <property type="entry name" value="C2H2 FINGER DOMAIN TRANSCRIPTION FACTOR (EUROFUNG)-RELATED"/>
    <property type="match status" value="1"/>
</dbReference>
<sequence length="568" mass="61747">MATDSNSVAIDPSLSIVDTHSPALATRLRSDSDQAKVIDPQLSQAEPLPLTLQVTDTAIGGASPTLSRQTSDTADTLRPLDAVSPSQESLASPARERLPSITQLTQQLTTHSLPALAEAATQQEARSQAYHHHSHSYGSNGPQSPLLSHHQQSPVTFPAFPNGLNARSPTTAISDTPYYQSPQTYGQPYGFYAHRRPSTAADQPATVPPSLPSASSSGDSMGPTGSSMDGYSTAHTTPIDPSQSTDTTPRANPGMLPPPGGFKCPYEGCNALPFQTQYLLTSHKNVHSQDRPHYCPVKDCPRGEGGKGFKRKNEMIRHGLVHKSPGYVCPFCPEREHKYPRPDNLQSLFAAQISLQPSQSMSHDDCIATTLTSIFVFTSFLTQIQPAFQETAPPGSPGAIDKAVAMLNLMGPISTFFAQYQGEIAASQLHFFEGDYLPKVEDLPVPAEAERGLDAVAALCDKSTHRELYAAAVKGLRHAYRIVALNPGTIGGRFGWIIGEEAISMANCVYRRLPEALIVLAYWAASLIPWPHWWGTDFAVMIILEVDQTLSEEYGHLLEWPRSRLLYR</sequence>
<feature type="compositionally biased region" description="Polar residues" evidence="1">
    <location>
        <begin position="225"/>
        <end position="250"/>
    </location>
</feature>
<dbReference type="Proteomes" id="UP000503462">
    <property type="component" value="Chromosome 2"/>
</dbReference>
<evidence type="ECO:0000259" key="2">
    <source>
        <dbReference type="SMART" id="SM00355"/>
    </source>
</evidence>
<dbReference type="GO" id="GO:0006357">
    <property type="term" value="P:regulation of transcription by RNA polymerase II"/>
    <property type="evidence" value="ECO:0007669"/>
    <property type="project" value="TreeGrafter"/>
</dbReference>
<evidence type="ECO:0000256" key="1">
    <source>
        <dbReference type="SAM" id="MobiDB-lite"/>
    </source>
</evidence>
<dbReference type="InterPro" id="IPR036236">
    <property type="entry name" value="Znf_C2H2_sf"/>
</dbReference>
<dbReference type="OrthoDB" id="6077919at2759"/>
<proteinExistence type="predicted"/>
<dbReference type="AlphaFoldDB" id="A0A6H0XTU7"/>
<dbReference type="PANTHER" id="PTHR46179">
    <property type="entry name" value="ZINC FINGER PROTEIN"/>
    <property type="match status" value="1"/>
</dbReference>
<keyword evidence="4" id="KW-1185">Reference proteome</keyword>
<dbReference type="Gene3D" id="3.30.160.60">
    <property type="entry name" value="Classic Zinc Finger"/>
    <property type="match status" value="1"/>
</dbReference>
<dbReference type="EMBL" id="CP051140">
    <property type="protein sequence ID" value="QIW98142.1"/>
    <property type="molecule type" value="Genomic_DNA"/>
</dbReference>
<feature type="region of interest" description="Disordered" evidence="1">
    <location>
        <begin position="192"/>
        <end position="258"/>
    </location>
</feature>
<organism evidence="3 4">
    <name type="scientific">Peltaster fructicola</name>
    <dbReference type="NCBI Taxonomy" id="286661"/>
    <lineage>
        <taxon>Eukaryota</taxon>
        <taxon>Fungi</taxon>
        <taxon>Dikarya</taxon>
        <taxon>Ascomycota</taxon>
        <taxon>Pezizomycotina</taxon>
        <taxon>Dothideomycetes</taxon>
        <taxon>Dothideomycetes incertae sedis</taxon>
        <taxon>Peltaster</taxon>
    </lineage>
</organism>
<dbReference type="InterPro" id="IPR051061">
    <property type="entry name" value="Zinc_finger_trans_reg"/>
</dbReference>
<accession>A0A6H0XTU7</accession>
<feature type="compositionally biased region" description="Low complexity" evidence="1">
    <location>
        <begin position="212"/>
        <end position="224"/>
    </location>
</feature>
<evidence type="ECO:0000313" key="3">
    <source>
        <dbReference type="EMBL" id="QIW98142.1"/>
    </source>
</evidence>
<gene>
    <name evidence="3" type="ORF">AMS68_003660</name>
</gene>
<dbReference type="SUPFAM" id="SSF57667">
    <property type="entry name" value="beta-beta-alpha zinc fingers"/>
    <property type="match status" value="1"/>
</dbReference>
<feature type="compositionally biased region" description="Polar residues" evidence="1">
    <location>
        <begin position="165"/>
        <end position="180"/>
    </location>
</feature>
<feature type="compositionally biased region" description="Polar residues" evidence="1">
    <location>
        <begin position="138"/>
        <end position="155"/>
    </location>
</feature>
<dbReference type="InterPro" id="IPR013087">
    <property type="entry name" value="Znf_C2H2_type"/>
</dbReference>
<reference evidence="3 4" key="1">
    <citation type="journal article" date="2016" name="Sci. Rep.">
        <title>Peltaster fructicola genome reveals evolution from an invasive phytopathogen to an ectophytic parasite.</title>
        <authorList>
            <person name="Xu C."/>
            <person name="Chen H."/>
            <person name="Gleason M.L."/>
            <person name="Xu J.R."/>
            <person name="Liu H."/>
            <person name="Zhang R."/>
            <person name="Sun G."/>
        </authorList>
    </citation>
    <scope>NUCLEOTIDE SEQUENCE [LARGE SCALE GENOMIC DNA]</scope>
    <source>
        <strain evidence="3 4">LNHT1506</strain>
    </source>
</reference>
<dbReference type="GO" id="GO:0005634">
    <property type="term" value="C:nucleus"/>
    <property type="evidence" value="ECO:0007669"/>
    <property type="project" value="TreeGrafter"/>
</dbReference>
<feature type="region of interest" description="Disordered" evidence="1">
    <location>
        <begin position="119"/>
        <end position="180"/>
    </location>
</feature>
<feature type="domain" description="C2H2-type" evidence="2">
    <location>
        <begin position="293"/>
        <end position="322"/>
    </location>
</feature>
<dbReference type="SMART" id="SM00355">
    <property type="entry name" value="ZnF_C2H2"/>
    <property type="match status" value="2"/>
</dbReference>